<dbReference type="FunFam" id="3.40.50.720:FF:000047">
    <property type="entry name" value="NADP-dependent L-serine/L-allo-threonine dehydrogenase"/>
    <property type="match status" value="1"/>
</dbReference>
<dbReference type="EMBL" id="KK852890">
    <property type="protein sequence ID" value="KDR14277.1"/>
    <property type="molecule type" value="Genomic_DNA"/>
</dbReference>
<dbReference type="Proteomes" id="UP000027135">
    <property type="component" value="Unassembled WGS sequence"/>
</dbReference>
<accession>A0A067QVP7</accession>
<dbReference type="STRING" id="136037.A0A067QVP7"/>
<dbReference type="PANTHER" id="PTHR43115:SF4">
    <property type="entry name" value="DEHYDROGENASE_REDUCTASE SDR FAMILY MEMBER 11"/>
    <property type="match status" value="1"/>
</dbReference>
<evidence type="ECO:0000313" key="4">
    <source>
        <dbReference type="EMBL" id="KDR14277.1"/>
    </source>
</evidence>
<dbReference type="eggNOG" id="KOG1205">
    <property type="taxonomic scope" value="Eukaryota"/>
</dbReference>
<dbReference type="AlphaFoldDB" id="A0A067QVP7"/>
<dbReference type="PROSITE" id="PS00061">
    <property type="entry name" value="ADH_SHORT"/>
    <property type="match status" value="1"/>
</dbReference>
<keyword evidence="5" id="KW-1185">Reference proteome</keyword>
<dbReference type="Gene3D" id="3.40.50.720">
    <property type="entry name" value="NAD(P)-binding Rossmann-like Domain"/>
    <property type="match status" value="1"/>
</dbReference>
<evidence type="ECO:0000256" key="3">
    <source>
        <dbReference type="RuleBase" id="RU000363"/>
    </source>
</evidence>
<dbReference type="PANTHER" id="PTHR43115">
    <property type="entry name" value="DEHYDROGENASE/REDUCTASE SDR FAMILY MEMBER 11"/>
    <property type="match status" value="1"/>
</dbReference>
<dbReference type="SUPFAM" id="SSF51735">
    <property type="entry name" value="NAD(P)-binding Rossmann-fold domains"/>
    <property type="match status" value="1"/>
</dbReference>
<dbReference type="InterPro" id="IPR020904">
    <property type="entry name" value="Sc_DH/Rdtase_CS"/>
</dbReference>
<dbReference type="PRINTS" id="PR00080">
    <property type="entry name" value="SDRFAMILY"/>
</dbReference>
<protein>
    <submittedName>
        <fullName evidence="4">Dehydrogenase/reductase SDR family member 11</fullName>
    </submittedName>
</protein>
<evidence type="ECO:0000256" key="2">
    <source>
        <dbReference type="ARBA" id="ARBA00023002"/>
    </source>
</evidence>
<dbReference type="InterPro" id="IPR002347">
    <property type="entry name" value="SDR_fam"/>
</dbReference>
<dbReference type="PRINTS" id="PR00081">
    <property type="entry name" value="GDHRDH"/>
</dbReference>
<name>A0A067QVP7_ZOONE</name>
<dbReference type="OMA" id="EWTRMID"/>
<evidence type="ECO:0000313" key="5">
    <source>
        <dbReference type="Proteomes" id="UP000027135"/>
    </source>
</evidence>
<sequence length="249" mass="26880">MERWSGRVAVVTGASSGIGAAIAEELVKKGLKVVGLARRQERIQELSKSLKSAKGKLYAVKCDVSKESDVQGAFKWVKDNLGGVDILVNNAAAGYDTSLINGSTEEMKKMLDLNVLGLSVCTKEALQSMKERGVDDGHIIHINSILGHYLIDAFSVYSASKHAVTALTEGLRRELVKQNSKIRVTSVSPGAVRTEIAEASAFPKEAFESLGNMPYLNSKDIADAVIYVLGTPPHVQIHELTIKPIGEMF</sequence>
<reference evidence="4 5" key="1">
    <citation type="journal article" date="2014" name="Nat. Commun.">
        <title>Molecular traces of alternative social organization in a termite genome.</title>
        <authorList>
            <person name="Terrapon N."/>
            <person name="Li C."/>
            <person name="Robertson H.M."/>
            <person name="Ji L."/>
            <person name="Meng X."/>
            <person name="Booth W."/>
            <person name="Chen Z."/>
            <person name="Childers C.P."/>
            <person name="Glastad K.M."/>
            <person name="Gokhale K."/>
            <person name="Gowin J."/>
            <person name="Gronenberg W."/>
            <person name="Hermansen R.A."/>
            <person name="Hu H."/>
            <person name="Hunt B.G."/>
            <person name="Huylmans A.K."/>
            <person name="Khalil S.M."/>
            <person name="Mitchell R.D."/>
            <person name="Munoz-Torres M.C."/>
            <person name="Mustard J.A."/>
            <person name="Pan H."/>
            <person name="Reese J.T."/>
            <person name="Scharf M.E."/>
            <person name="Sun F."/>
            <person name="Vogel H."/>
            <person name="Xiao J."/>
            <person name="Yang W."/>
            <person name="Yang Z."/>
            <person name="Yang Z."/>
            <person name="Zhou J."/>
            <person name="Zhu J."/>
            <person name="Brent C.S."/>
            <person name="Elsik C.G."/>
            <person name="Goodisman M.A."/>
            <person name="Liberles D.A."/>
            <person name="Roe R.M."/>
            <person name="Vargo E.L."/>
            <person name="Vilcinskas A."/>
            <person name="Wang J."/>
            <person name="Bornberg-Bauer E."/>
            <person name="Korb J."/>
            <person name="Zhang G."/>
            <person name="Liebig J."/>
        </authorList>
    </citation>
    <scope>NUCLEOTIDE SEQUENCE [LARGE SCALE GENOMIC DNA]</scope>
    <source>
        <tissue evidence="4">Whole organism</tissue>
    </source>
</reference>
<keyword evidence="2" id="KW-0560">Oxidoreductase</keyword>
<dbReference type="Pfam" id="PF00106">
    <property type="entry name" value="adh_short"/>
    <property type="match status" value="1"/>
</dbReference>
<gene>
    <name evidence="4" type="ORF">L798_11726</name>
</gene>
<comment type="similarity">
    <text evidence="1 3">Belongs to the short-chain dehydrogenases/reductases (SDR) family.</text>
</comment>
<proteinExistence type="inferred from homology"/>
<dbReference type="InterPro" id="IPR036291">
    <property type="entry name" value="NAD(P)-bd_dom_sf"/>
</dbReference>
<dbReference type="InParanoid" id="A0A067QVP7"/>
<dbReference type="GO" id="GO:0016616">
    <property type="term" value="F:oxidoreductase activity, acting on the CH-OH group of donors, NAD or NADP as acceptor"/>
    <property type="evidence" value="ECO:0007669"/>
    <property type="project" value="UniProtKB-ARBA"/>
</dbReference>
<evidence type="ECO:0000256" key="1">
    <source>
        <dbReference type="ARBA" id="ARBA00006484"/>
    </source>
</evidence>
<dbReference type="FunCoup" id="A0A067QVP7">
    <property type="interactions" value="57"/>
</dbReference>
<organism evidence="4 5">
    <name type="scientific">Zootermopsis nevadensis</name>
    <name type="common">Dampwood termite</name>
    <dbReference type="NCBI Taxonomy" id="136037"/>
    <lineage>
        <taxon>Eukaryota</taxon>
        <taxon>Metazoa</taxon>
        <taxon>Ecdysozoa</taxon>
        <taxon>Arthropoda</taxon>
        <taxon>Hexapoda</taxon>
        <taxon>Insecta</taxon>
        <taxon>Pterygota</taxon>
        <taxon>Neoptera</taxon>
        <taxon>Polyneoptera</taxon>
        <taxon>Dictyoptera</taxon>
        <taxon>Blattodea</taxon>
        <taxon>Blattoidea</taxon>
        <taxon>Termitoidae</taxon>
        <taxon>Termopsidae</taxon>
        <taxon>Zootermopsis</taxon>
    </lineage>
</organism>